<comment type="subunit">
    <text evidence="9">Homodimer.</text>
</comment>
<keyword evidence="9" id="KW-0479">Metal-binding</keyword>
<feature type="domain" description="Glycosyl transferase family 3" evidence="10">
    <location>
        <begin position="117"/>
        <end position="369"/>
    </location>
</feature>
<feature type="domain" description="Glycosyl transferase family 3 N-terminal" evidence="11">
    <location>
        <begin position="45"/>
        <end position="105"/>
    </location>
</feature>
<dbReference type="InterPro" id="IPR035902">
    <property type="entry name" value="Nuc_phospho_transferase"/>
</dbReference>
<reference evidence="12 13" key="1">
    <citation type="submission" date="2007-03" db="EMBL/GenBank/DDBJ databases">
        <authorList>
            <person name="Stal L."/>
            <person name="Ferriera S."/>
            <person name="Johnson J."/>
            <person name="Kravitz S."/>
            <person name="Beeson K."/>
            <person name="Sutton G."/>
            <person name="Rogers Y.-H."/>
            <person name="Friedman R."/>
            <person name="Frazier M."/>
            <person name="Venter J.C."/>
        </authorList>
    </citation>
    <scope>NUCLEOTIDE SEQUENCE [LARGE SCALE GENOMIC DNA]</scope>
    <source>
        <strain evidence="12 13">CCY0110</strain>
    </source>
</reference>
<organism evidence="12 13">
    <name type="scientific">Crocosphaera chwakensis CCY0110</name>
    <dbReference type="NCBI Taxonomy" id="391612"/>
    <lineage>
        <taxon>Bacteria</taxon>
        <taxon>Bacillati</taxon>
        <taxon>Cyanobacteriota</taxon>
        <taxon>Cyanophyceae</taxon>
        <taxon>Oscillatoriophycideae</taxon>
        <taxon>Chroococcales</taxon>
        <taxon>Aphanothecaceae</taxon>
        <taxon>Crocosphaera</taxon>
        <taxon>Crocosphaera chwakensis</taxon>
    </lineage>
</organism>
<gene>
    <name evidence="9" type="primary">trpD</name>
    <name evidence="12" type="ORF">CY0110_21762</name>
</gene>
<evidence type="ECO:0000259" key="10">
    <source>
        <dbReference type="Pfam" id="PF00591"/>
    </source>
</evidence>
<dbReference type="AlphaFoldDB" id="A3IKP8"/>
<evidence type="ECO:0000256" key="9">
    <source>
        <dbReference type="HAMAP-Rule" id="MF_00211"/>
    </source>
</evidence>
<dbReference type="InterPro" id="IPR017459">
    <property type="entry name" value="Glycosyl_Trfase_fam3_N_dom"/>
</dbReference>
<evidence type="ECO:0000256" key="8">
    <source>
        <dbReference type="ARBA" id="ARBA00061188"/>
    </source>
</evidence>
<keyword evidence="4 9" id="KW-0808">Transferase</keyword>
<keyword evidence="9" id="KW-0460">Magnesium</keyword>
<dbReference type="Gene3D" id="3.40.1030.10">
    <property type="entry name" value="Nucleoside phosphorylase/phosphoribosyltransferase catalytic domain"/>
    <property type="match status" value="1"/>
</dbReference>
<keyword evidence="13" id="KW-1185">Reference proteome</keyword>
<dbReference type="EC" id="2.4.2.18" evidence="9"/>
<dbReference type="PANTHER" id="PTHR43285">
    <property type="entry name" value="ANTHRANILATE PHOSPHORIBOSYLTRANSFERASE"/>
    <property type="match status" value="1"/>
</dbReference>
<dbReference type="EMBL" id="AAXW01000004">
    <property type="protein sequence ID" value="EAZ92767.1"/>
    <property type="molecule type" value="Genomic_DNA"/>
</dbReference>
<dbReference type="Proteomes" id="UP000003781">
    <property type="component" value="Unassembled WGS sequence"/>
</dbReference>
<name>A3IKP8_9CHRO</name>
<sequence>MVKSVTSCQLSVTSYQVNLSVTIHCSLFIVHCLMVTQNSLEFTQNLLQQLLDGQSLSQTQAGQLMQEWLNEAIPPVLSGAILVTLQAKGVSADELAGMAQVLQQQSMQETPISHDVPVIDTCGTGGDGASTFNISTAVAFIAAAAGVKVAKHGNRSASSKVGSADVLEYLGVQLSANPQKVAEALEKVGITFLFAPGWHPAMKHVAPLRKTLKVRTIFNLLGPLVNPLRPTGQIIGVYHPQFISPVAQALNQLGISQAMVLHGRETLDEAGLGDITDVAFLKDGEVSLGEINPKALGLTSAPLTALKGGNVEENATILTNVLQGKGTQAQQDAVALNAALALQVGNIVPWQDHQKAVETAKDILKSGTAWDKLTRLVEFLQD</sequence>
<comment type="similarity">
    <text evidence="8">In the C-terminal section; belongs to the anthranilate phosphoribosyltransferase family.</text>
</comment>
<comment type="function">
    <text evidence="9">Catalyzes the transfer of the phosphoribosyl group of 5-phosphorylribose-1-pyrophosphate (PRPP) to anthranilate to yield N-(5'-phosphoribosyl)-anthranilate (PRA).</text>
</comment>
<evidence type="ECO:0000313" key="13">
    <source>
        <dbReference type="Proteomes" id="UP000003781"/>
    </source>
</evidence>
<dbReference type="Pfam" id="PF02885">
    <property type="entry name" value="Glycos_trans_3N"/>
    <property type="match status" value="1"/>
</dbReference>
<feature type="binding site" evidence="9">
    <location>
        <position position="269"/>
    </location>
    <ligand>
        <name>Mg(2+)</name>
        <dbReference type="ChEBI" id="CHEBI:18420"/>
        <label>2</label>
    </ligand>
</feature>
<evidence type="ECO:0000256" key="5">
    <source>
        <dbReference type="ARBA" id="ARBA00022822"/>
    </source>
</evidence>
<feature type="binding site" evidence="9">
    <location>
        <begin position="126"/>
        <end position="127"/>
    </location>
    <ligand>
        <name>5-phospho-alpha-D-ribose 1-diphosphate</name>
        <dbReference type="ChEBI" id="CHEBI:58017"/>
    </ligand>
</feature>
<dbReference type="GO" id="GO:0004048">
    <property type="term" value="F:anthranilate phosphoribosyltransferase activity"/>
    <property type="evidence" value="ECO:0007669"/>
    <property type="project" value="UniProtKB-UniRule"/>
</dbReference>
<dbReference type="NCBIfam" id="TIGR01245">
    <property type="entry name" value="trpD"/>
    <property type="match status" value="1"/>
</dbReference>
<keyword evidence="5 9" id="KW-0822">Tryptophan biosynthesis</keyword>
<keyword evidence="6 9" id="KW-0057">Aromatic amino acid biosynthesis</keyword>
<protein>
    <recommendedName>
        <fullName evidence="9">Anthranilate phosphoribosyltransferase</fullName>
        <ecNumber evidence="9">2.4.2.18</ecNumber>
    </recommendedName>
</protein>
<accession>A3IKP8</accession>
<dbReference type="SUPFAM" id="SSF52418">
    <property type="entry name" value="Nucleoside phosphorylase/phosphoribosyltransferase catalytic domain"/>
    <property type="match status" value="1"/>
</dbReference>
<dbReference type="HAMAP" id="MF_00211">
    <property type="entry name" value="TrpD"/>
    <property type="match status" value="1"/>
</dbReference>
<dbReference type="InterPro" id="IPR005940">
    <property type="entry name" value="Anthranilate_Pribosyl_Tfrase"/>
</dbReference>
<feature type="binding site" evidence="9">
    <location>
        <position position="131"/>
    </location>
    <ligand>
        <name>5-phospho-alpha-D-ribose 1-diphosphate</name>
        <dbReference type="ChEBI" id="CHEBI:58017"/>
    </ligand>
</feature>
<feature type="binding site" evidence="9">
    <location>
        <begin position="151"/>
        <end position="159"/>
    </location>
    <ligand>
        <name>5-phospho-alpha-D-ribose 1-diphosphate</name>
        <dbReference type="ChEBI" id="CHEBI:58017"/>
    </ligand>
</feature>
<evidence type="ECO:0000256" key="6">
    <source>
        <dbReference type="ARBA" id="ARBA00023141"/>
    </source>
</evidence>
<comment type="caution">
    <text evidence="12">The sequence shown here is derived from an EMBL/GenBank/DDBJ whole genome shotgun (WGS) entry which is preliminary data.</text>
</comment>
<feature type="binding site" evidence="9">
    <location>
        <position position="154"/>
    </location>
    <ligand>
        <name>anthranilate</name>
        <dbReference type="ChEBI" id="CHEBI:16567"/>
        <label>1</label>
    </ligand>
</feature>
<dbReference type="FunFam" id="3.40.1030.10:FF:000002">
    <property type="entry name" value="Anthranilate phosphoribosyltransferase"/>
    <property type="match status" value="1"/>
</dbReference>
<dbReference type="GO" id="GO:0000162">
    <property type="term" value="P:L-tryptophan biosynthetic process"/>
    <property type="evidence" value="ECO:0007669"/>
    <property type="project" value="UniProtKB-UniRule"/>
</dbReference>
<dbReference type="Pfam" id="PF00591">
    <property type="entry name" value="Glycos_transf_3"/>
    <property type="match status" value="1"/>
</dbReference>
<dbReference type="eggNOG" id="COG0547">
    <property type="taxonomic scope" value="Bacteria"/>
</dbReference>
<feature type="binding site" evidence="9">
    <location>
        <position position="123"/>
    </location>
    <ligand>
        <name>anthranilate</name>
        <dbReference type="ChEBI" id="CHEBI:16567"/>
        <label>1</label>
    </ligand>
</feature>
<feature type="binding site" evidence="9">
    <location>
        <position position="268"/>
    </location>
    <ligand>
        <name>Mg(2+)</name>
        <dbReference type="ChEBI" id="CHEBI:18420"/>
        <label>2</label>
    </ligand>
</feature>
<comment type="cofactor">
    <cofactor evidence="9">
        <name>Mg(2+)</name>
        <dbReference type="ChEBI" id="CHEBI:18420"/>
    </cofactor>
    <text evidence="9">Binds 2 magnesium ions per monomer.</text>
</comment>
<feature type="binding site" evidence="9">
    <location>
        <position position="209"/>
    </location>
    <ligand>
        <name>anthranilate</name>
        <dbReference type="ChEBI" id="CHEBI:16567"/>
        <label>2</label>
    </ligand>
</feature>
<evidence type="ECO:0000256" key="2">
    <source>
        <dbReference type="ARBA" id="ARBA00022605"/>
    </source>
</evidence>
<feature type="binding site" evidence="9">
    <location>
        <position position="163"/>
    </location>
    <ligand>
        <name>5-phospho-alpha-D-ribose 1-diphosphate</name>
        <dbReference type="ChEBI" id="CHEBI:58017"/>
    </ligand>
</feature>
<dbReference type="InterPro" id="IPR000312">
    <property type="entry name" value="Glycosyl_Trfase_fam3"/>
</dbReference>
<keyword evidence="2 9" id="KW-0028">Amino-acid biosynthesis</keyword>
<comment type="caution">
    <text evidence="9">Lacks conserved residue(s) required for the propagation of feature annotation.</text>
</comment>
<feature type="binding site" evidence="9">
    <location>
        <position position="135"/>
    </location>
    <ligand>
        <name>Mg(2+)</name>
        <dbReference type="ChEBI" id="CHEBI:18420"/>
        <label>1</label>
    </ligand>
</feature>
<proteinExistence type="inferred from homology"/>
<feature type="binding site" evidence="9">
    <location>
        <begin position="133"/>
        <end position="136"/>
    </location>
    <ligand>
        <name>5-phospho-alpha-D-ribose 1-diphosphate</name>
        <dbReference type="ChEBI" id="CHEBI:58017"/>
    </ligand>
</feature>
<comment type="pathway">
    <text evidence="1 9">Amino-acid biosynthesis; L-tryptophan biosynthesis; L-tryptophan from chorismate: step 2/5.</text>
</comment>
<dbReference type="InterPro" id="IPR036320">
    <property type="entry name" value="Glycosyl_Trfase_fam3_N_dom_sf"/>
</dbReference>
<dbReference type="SUPFAM" id="SSF47648">
    <property type="entry name" value="Nucleoside phosphorylase/phosphoribosyltransferase N-terminal domain"/>
    <property type="match status" value="1"/>
</dbReference>
<keyword evidence="3 9" id="KW-0328">Glycosyltransferase</keyword>
<evidence type="ECO:0000256" key="1">
    <source>
        <dbReference type="ARBA" id="ARBA00004907"/>
    </source>
</evidence>
<comment type="catalytic activity">
    <reaction evidence="7 9">
        <text>N-(5-phospho-beta-D-ribosyl)anthranilate + diphosphate = 5-phospho-alpha-D-ribose 1-diphosphate + anthranilate</text>
        <dbReference type="Rhea" id="RHEA:11768"/>
        <dbReference type="ChEBI" id="CHEBI:16567"/>
        <dbReference type="ChEBI" id="CHEBI:18277"/>
        <dbReference type="ChEBI" id="CHEBI:33019"/>
        <dbReference type="ChEBI" id="CHEBI:58017"/>
        <dbReference type="EC" id="2.4.2.18"/>
    </reaction>
</comment>
<dbReference type="GO" id="GO:0000287">
    <property type="term" value="F:magnesium ion binding"/>
    <property type="evidence" value="ECO:0007669"/>
    <property type="project" value="UniProtKB-UniRule"/>
</dbReference>
<comment type="similarity">
    <text evidence="9">Belongs to the anthranilate phosphoribosyltransferase family.</text>
</comment>
<dbReference type="PANTHER" id="PTHR43285:SF2">
    <property type="entry name" value="ANTHRANILATE PHOSPHORIBOSYLTRANSFERASE"/>
    <property type="match status" value="1"/>
</dbReference>
<dbReference type="UniPathway" id="UPA00035">
    <property type="reaction ID" value="UER00041"/>
</dbReference>
<feature type="binding site" evidence="9">
    <location>
        <position position="123"/>
    </location>
    <ligand>
        <name>5-phospho-alpha-D-ribose 1-diphosphate</name>
        <dbReference type="ChEBI" id="CHEBI:58017"/>
    </ligand>
</feature>
<dbReference type="GO" id="GO:0005829">
    <property type="term" value="C:cytosol"/>
    <property type="evidence" value="ECO:0007669"/>
    <property type="project" value="TreeGrafter"/>
</dbReference>
<evidence type="ECO:0000256" key="7">
    <source>
        <dbReference type="ARBA" id="ARBA00052328"/>
    </source>
</evidence>
<evidence type="ECO:0000259" key="11">
    <source>
        <dbReference type="Pfam" id="PF02885"/>
    </source>
</evidence>
<evidence type="ECO:0000313" key="12">
    <source>
        <dbReference type="EMBL" id="EAZ92767.1"/>
    </source>
</evidence>
<evidence type="ECO:0000256" key="4">
    <source>
        <dbReference type="ARBA" id="ARBA00022679"/>
    </source>
</evidence>
<dbReference type="Gene3D" id="1.20.970.10">
    <property type="entry name" value="Transferase, Pyrimidine Nucleoside Phosphorylase, Chain C"/>
    <property type="match status" value="1"/>
</dbReference>
<evidence type="ECO:0000256" key="3">
    <source>
        <dbReference type="ARBA" id="ARBA00022676"/>
    </source>
</evidence>
<feature type="binding site" evidence="9">
    <location>
        <position position="269"/>
    </location>
    <ligand>
        <name>Mg(2+)</name>
        <dbReference type="ChEBI" id="CHEBI:18420"/>
        <label>1</label>
    </ligand>
</feature>